<dbReference type="SUPFAM" id="SSF90002">
    <property type="entry name" value="Hypothetical protein YjiA, C-terminal domain"/>
    <property type="match status" value="1"/>
</dbReference>
<dbReference type="EMBL" id="WWEN01000002">
    <property type="protein sequence ID" value="MYM54643.1"/>
    <property type="molecule type" value="Genomic_DNA"/>
</dbReference>
<name>A0A6L8LFX9_9RHOB</name>
<sequence length="371" mass="39833">MTETRLPVTLLTGFLGAGKSTLLNKVLADPGTGRIAVIVNEFGEVGLDHDLIEATSEEVVLLSSGCICCSIRGDLAQTIADLIERRAQGDLDFERVVIETTGLADPAPIQQTLLVDRFLATHTYLDGVVTLADAVNGPKTLDAQFEAVSQIATADLILLSKTDLATPAEVAAFRSRLAGLNATARIIDVSEAAQAPGVLWGCSGLRRDVTPDAAVAWVSPQAALKAPADPLANLSGLAATGPAPGFSPHDARISSESIILKQPIKDSVFDYWLDTLIALRGADILRVKGIVFLEGIETPFVFHGVQHIFDPPVPLKNWHMIDTTSRIVIIARDMSRPELQRSLDMLRSTQAQKPGAPVFPGWQEVETRNWP</sequence>
<organism evidence="8 9">
    <name type="scientific">Thalassovita mangrovi</name>
    <dbReference type="NCBI Taxonomy" id="2692236"/>
    <lineage>
        <taxon>Bacteria</taxon>
        <taxon>Pseudomonadati</taxon>
        <taxon>Pseudomonadota</taxon>
        <taxon>Alphaproteobacteria</taxon>
        <taxon>Rhodobacterales</taxon>
        <taxon>Roseobacteraceae</taxon>
        <taxon>Thalassovita</taxon>
    </lineage>
</organism>
<comment type="similarity">
    <text evidence="4">Belongs to the SIMIBI class G3E GTPase family. ZNG1 subfamily.</text>
</comment>
<evidence type="ECO:0000256" key="5">
    <source>
        <dbReference type="ARBA" id="ARBA00045658"/>
    </source>
</evidence>
<keyword evidence="1" id="KW-0547">Nucleotide-binding</keyword>
<dbReference type="SUPFAM" id="SSF52540">
    <property type="entry name" value="P-loop containing nucleoside triphosphate hydrolases"/>
    <property type="match status" value="1"/>
</dbReference>
<gene>
    <name evidence="8" type="ORF">GR167_04955</name>
</gene>
<accession>A0A6L8LFX9</accession>
<dbReference type="GO" id="GO:0005737">
    <property type="term" value="C:cytoplasm"/>
    <property type="evidence" value="ECO:0007669"/>
    <property type="project" value="TreeGrafter"/>
</dbReference>
<dbReference type="PANTHER" id="PTHR13748">
    <property type="entry name" value="COBW-RELATED"/>
    <property type="match status" value="1"/>
</dbReference>
<evidence type="ECO:0000256" key="2">
    <source>
        <dbReference type="ARBA" id="ARBA00022801"/>
    </source>
</evidence>
<dbReference type="InterPro" id="IPR027417">
    <property type="entry name" value="P-loop_NTPase"/>
</dbReference>
<dbReference type="Gene3D" id="3.40.50.300">
    <property type="entry name" value="P-loop containing nucleotide triphosphate hydrolases"/>
    <property type="match status" value="1"/>
</dbReference>
<evidence type="ECO:0000313" key="8">
    <source>
        <dbReference type="EMBL" id="MYM54643.1"/>
    </source>
</evidence>
<evidence type="ECO:0000256" key="4">
    <source>
        <dbReference type="ARBA" id="ARBA00034320"/>
    </source>
</evidence>
<dbReference type="GO" id="GO:0016787">
    <property type="term" value="F:hydrolase activity"/>
    <property type="evidence" value="ECO:0007669"/>
    <property type="project" value="UniProtKB-KW"/>
</dbReference>
<dbReference type="SMART" id="SM00833">
    <property type="entry name" value="CobW_C"/>
    <property type="match status" value="1"/>
</dbReference>
<feature type="domain" description="CobW C-terminal" evidence="7">
    <location>
        <begin position="253"/>
        <end position="347"/>
    </location>
</feature>
<comment type="catalytic activity">
    <reaction evidence="6">
        <text>GTP + H2O = GDP + phosphate + H(+)</text>
        <dbReference type="Rhea" id="RHEA:19669"/>
        <dbReference type="ChEBI" id="CHEBI:15377"/>
        <dbReference type="ChEBI" id="CHEBI:15378"/>
        <dbReference type="ChEBI" id="CHEBI:37565"/>
        <dbReference type="ChEBI" id="CHEBI:43474"/>
        <dbReference type="ChEBI" id="CHEBI:58189"/>
    </reaction>
    <physiologicalReaction direction="left-to-right" evidence="6">
        <dbReference type="Rhea" id="RHEA:19670"/>
    </physiologicalReaction>
</comment>
<proteinExistence type="inferred from homology"/>
<dbReference type="Proteomes" id="UP000479043">
    <property type="component" value="Unassembled WGS sequence"/>
</dbReference>
<reference evidence="8 9" key="1">
    <citation type="submission" date="2020-01" db="EMBL/GenBank/DDBJ databases">
        <authorList>
            <person name="Chen S."/>
        </authorList>
    </citation>
    <scope>NUCLEOTIDE SEQUENCE [LARGE SCALE GENOMIC DNA]</scope>
    <source>
        <strain evidence="8 9">GS-10</strain>
    </source>
</reference>
<keyword evidence="2" id="KW-0378">Hydrolase</keyword>
<evidence type="ECO:0000256" key="1">
    <source>
        <dbReference type="ARBA" id="ARBA00022741"/>
    </source>
</evidence>
<dbReference type="PANTHER" id="PTHR13748:SF62">
    <property type="entry name" value="COBW DOMAIN-CONTAINING PROTEIN"/>
    <property type="match status" value="1"/>
</dbReference>
<dbReference type="InterPro" id="IPR011629">
    <property type="entry name" value="CobW-like_C"/>
</dbReference>
<dbReference type="CDD" id="cd03112">
    <property type="entry name" value="CobW-like"/>
    <property type="match status" value="1"/>
</dbReference>
<protein>
    <submittedName>
        <fullName evidence="8">GTP-binding protein</fullName>
    </submittedName>
</protein>
<dbReference type="InterPro" id="IPR003495">
    <property type="entry name" value="CobW/HypB/UreG_nucleotide-bd"/>
</dbReference>
<dbReference type="RefSeq" id="WP_160972324.1">
    <property type="nucleotide sequence ID" value="NZ_WWEN01000002.1"/>
</dbReference>
<dbReference type="Gene3D" id="3.30.1220.10">
    <property type="entry name" value="CobW-like, C-terminal domain"/>
    <property type="match status" value="1"/>
</dbReference>
<dbReference type="GO" id="GO:0000166">
    <property type="term" value="F:nucleotide binding"/>
    <property type="evidence" value="ECO:0007669"/>
    <property type="project" value="UniProtKB-KW"/>
</dbReference>
<dbReference type="Pfam" id="PF07683">
    <property type="entry name" value="CobW_C"/>
    <property type="match status" value="1"/>
</dbReference>
<comment type="caution">
    <text evidence="8">The sequence shown here is derived from an EMBL/GenBank/DDBJ whole genome shotgun (WGS) entry which is preliminary data.</text>
</comment>
<dbReference type="InterPro" id="IPR036627">
    <property type="entry name" value="CobW-likC_sf"/>
</dbReference>
<dbReference type="AlphaFoldDB" id="A0A6L8LFX9"/>
<evidence type="ECO:0000256" key="6">
    <source>
        <dbReference type="ARBA" id="ARBA00049117"/>
    </source>
</evidence>
<comment type="function">
    <text evidence="5">Zinc chaperone that directly transfers zinc cofactor to target proteins, thereby activating them. Zinc is transferred from the CXCC motif in the GTPase domain to the zinc binding site in target proteins in a process requiring GTP hydrolysis.</text>
</comment>
<evidence type="ECO:0000259" key="7">
    <source>
        <dbReference type="SMART" id="SM00833"/>
    </source>
</evidence>
<dbReference type="Pfam" id="PF02492">
    <property type="entry name" value="cobW"/>
    <property type="match status" value="1"/>
</dbReference>
<dbReference type="InterPro" id="IPR051316">
    <property type="entry name" value="Zinc-reg_GTPase_activator"/>
</dbReference>
<keyword evidence="9" id="KW-1185">Reference proteome</keyword>
<evidence type="ECO:0000256" key="3">
    <source>
        <dbReference type="ARBA" id="ARBA00023186"/>
    </source>
</evidence>
<evidence type="ECO:0000313" key="9">
    <source>
        <dbReference type="Proteomes" id="UP000479043"/>
    </source>
</evidence>
<keyword evidence="3" id="KW-0143">Chaperone</keyword>